<dbReference type="RefSeq" id="WP_136931533.1">
    <property type="nucleotide sequence ID" value="NZ_SSMQ01000027.1"/>
</dbReference>
<evidence type="ECO:0000313" key="1">
    <source>
        <dbReference type="EMBL" id="TKD03799.1"/>
    </source>
</evidence>
<dbReference type="AlphaFoldDB" id="A0A4V5PPC1"/>
<comment type="caution">
    <text evidence="1">The sequence shown here is derived from an EMBL/GenBank/DDBJ whole genome shotgun (WGS) entry which is preliminary data.</text>
</comment>
<proteinExistence type="predicted"/>
<evidence type="ECO:0000313" key="2">
    <source>
        <dbReference type="Proteomes" id="UP000309215"/>
    </source>
</evidence>
<accession>A0A4V5PPC1</accession>
<organism evidence="1 2">
    <name type="scientific">Polyangium fumosum</name>
    <dbReference type="NCBI Taxonomy" id="889272"/>
    <lineage>
        <taxon>Bacteria</taxon>
        <taxon>Pseudomonadati</taxon>
        <taxon>Myxococcota</taxon>
        <taxon>Polyangia</taxon>
        <taxon>Polyangiales</taxon>
        <taxon>Polyangiaceae</taxon>
        <taxon>Polyangium</taxon>
    </lineage>
</organism>
<sequence length="102" mass="11530">MKDVTVDASPLVRRIREALSARTPFDGKVRISVADEPRWETTNSGDQVLVRWACWTLERNGVELTEPVFEVLCKDITRQSLADDLSSRFPGVEIEVDNAIEL</sequence>
<reference evidence="1 2" key="1">
    <citation type="submission" date="2019-04" db="EMBL/GenBank/DDBJ databases">
        <authorList>
            <person name="Li Y."/>
            <person name="Wang J."/>
        </authorList>
    </citation>
    <scope>NUCLEOTIDE SEQUENCE [LARGE SCALE GENOMIC DNA]</scope>
    <source>
        <strain evidence="1 2">DSM 14668</strain>
    </source>
</reference>
<dbReference type="Proteomes" id="UP000309215">
    <property type="component" value="Unassembled WGS sequence"/>
</dbReference>
<name>A0A4V5PPC1_9BACT</name>
<keyword evidence="2" id="KW-1185">Reference proteome</keyword>
<gene>
    <name evidence="1" type="ORF">E8A74_24740</name>
</gene>
<protein>
    <submittedName>
        <fullName evidence="1">Uncharacterized protein</fullName>
    </submittedName>
</protein>
<dbReference type="EMBL" id="SSMQ01000027">
    <property type="protein sequence ID" value="TKD03799.1"/>
    <property type="molecule type" value="Genomic_DNA"/>
</dbReference>